<protein>
    <submittedName>
        <fullName evidence="5">NitT/TauT family transport system ATP-binding protein</fullName>
    </submittedName>
</protein>
<evidence type="ECO:0000313" key="5">
    <source>
        <dbReference type="EMBL" id="SDD96543.1"/>
    </source>
</evidence>
<keyword evidence="6" id="KW-1185">Reference proteome</keyword>
<dbReference type="CDD" id="cd03293">
    <property type="entry name" value="ABC_NrtD_SsuB_transporters"/>
    <property type="match status" value="1"/>
</dbReference>
<evidence type="ECO:0000256" key="2">
    <source>
        <dbReference type="ARBA" id="ARBA00022741"/>
    </source>
</evidence>
<dbReference type="PANTHER" id="PTHR42788:SF13">
    <property type="entry name" value="ALIPHATIC SULFONATES IMPORT ATP-BINDING PROTEIN SSUB"/>
    <property type="match status" value="1"/>
</dbReference>
<dbReference type="PROSITE" id="PS50893">
    <property type="entry name" value="ABC_TRANSPORTER_2"/>
    <property type="match status" value="1"/>
</dbReference>
<organism evidence="5 6">
    <name type="scientific">Peptococcus niger</name>
    <dbReference type="NCBI Taxonomy" id="2741"/>
    <lineage>
        <taxon>Bacteria</taxon>
        <taxon>Bacillati</taxon>
        <taxon>Bacillota</taxon>
        <taxon>Clostridia</taxon>
        <taxon>Eubacteriales</taxon>
        <taxon>Peptococcaceae</taxon>
        <taxon>Peptococcus</taxon>
    </lineage>
</organism>
<dbReference type="InterPro" id="IPR003593">
    <property type="entry name" value="AAA+_ATPase"/>
</dbReference>
<evidence type="ECO:0000313" key="6">
    <source>
        <dbReference type="Proteomes" id="UP000198995"/>
    </source>
</evidence>
<keyword evidence="1" id="KW-0813">Transport</keyword>
<dbReference type="STRING" id="2741.SAMN04489866_11153"/>
<accession>A0A1G6Z2L9</accession>
<gene>
    <name evidence="5" type="ORF">SAMN04489866_11153</name>
</gene>
<dbReference type="GO" id="GO:0005524">
    <property type="term" value="F:ATP binding"/>
    <property type="evidence" value="ECO:0007669"/>
    <property type="project" value="UniProtKB-KW"/>
</dbReference>
<dbReference type="RefSeq" id="WP_242868980.1">
    <property type="nucleotide sequence ID" value="NZ_FNAF01000011.1"/>
</dbReference>
<dbReference type="Proteomes" id="UP000198995">
    <property type="component" value="Unassembled WGS sequence"/>
</dbReference>
<sequence length="257" mass="29041">METQHRRVENAEKVITCTDISKDYGSKKVLSPMDFEVYKNEFVVILGPGQAGKTTLFRLIAGFEGPTTGKVVVGGEEVRGPGTQVGYVFQRYMLFPWQTVMGNVSMGPKLRGIKKEERMAKAQKYIDLVGLTGFEKSYPHQLSGGMKQRVGIARAYVNEPELLLLDEPFGQLDAQTRILMEQEIERVWQAEKRTILFVTSNIDEAIYLADRIIILDGKLPSHLAATFTIDLPRPRDLLSQEFLRLRKEISDSMSLVL</sequence>
<dbReference type="GO" id="GO:0016887">
    <property type="term" value="F:ATP hydrolysis activity"/>
    <property type="evidence" value="ECO:0007669"/>
    <property type="project" value="InterPro"/>
</dbReference>
<dbReference type="InterPro" id="IPR003439">
    <property type="entry name" value="ABC_transporter-like_ATP-bd"/>
</dbReference>
<keyword evidence="2" id="KW-0547">Nucleotide-binding</keyword>
<dbReference type="Pfam" id="PF00005">
    <property type="entry name" value="ABC_tran"/>
    <property type="match status" value="1"/>
</dbReference>
<dbReference type="SUPFAM" id="SSF52540">
    <property type="entry name" value="P-loop containing nucleoside triphosphate hydrolases"/>
    <property type="match status" value="1"/>
</dbReference>
<dbReference type="EMBL" id="FNAF01000011">
    <property type="protein sequence ID" value="SDD96543.1"/>
    <property type="molecule type" value="Genomic_DNA"/>
</dbReference>
<evidence type="ECO:0000256" key="3">
    <source>
        <dbReference type="ARBA" id="ARBA00022840"/>
    </source>
</evidence>
<reference evidence="5 6" key="1">
    <citation type="submission" date="2016-10" db="EMBL/GenBank/DDBJ databases">
        <authorList>
            <person name="de Groot N.N."/>
        </authorList>
    </citation>
    <scope>NUCLEOTIDE SEQUENCE [LARGE SCALE GENOMIC DNA]</scope>
    <source>
        <strain evidence="5 6">DSM 20475</strain>
    </source>
</reference>
<dbReference type="InterPro" id="IPR017871">
    <property type="entry name" value="ABC_transporter-like_CS"/>
</dbReference>
<evidence type="ECO:0000256" key="1">
    <source>
        <dbReference type="ARBA" id="ARBA00022448"/>
    </source>
</evidence>
<dbReference type="Gene3D" id="3.40.50.300">
    <property type="entry name" value="P-loop containing nucleotide triphosphate hydrolases"/>
    <property type="match status" value="1"/>
</dbReference>
<dbReference type="AlphaFoldDB" id="A0A1G6Z2L9"/>
<keyword evidence="3 5" id="KW-0067">ATP-binding</keyword>
<name>A0A1G6Z2L9_PEPNI</name>
<evidence type="ECO:0000259" key="4">
    <source>
        <dbReference type="PROSITE" id="PS50893"/>
    </source>
</evidence>
<dbReference type="PANTHER" id="PTHR42788">
    <property type="entry name" value="TAURINE IMPORT ATP-BINDING PROTEIN-RELATED"/>
    <property type="match status" value="1"/>
</dbReference>
<dbReference type="InterPro" id="IPR027417">
    <property type="entry name" value="P-loop_NTPase"/>
</dbReference>
<proteinExistence type="predicted"/>
<feature type="domain" description="ABC transporter" evidence="4">
    <location>
        <begin position="15"/>
        <end position="242"/>
    </location>
</feature>
<dbReference type="PROSITE" id="PS00211">
    <property type="entry name" value="ABC_TRANSPORTER_1"/>
    <property type="match status" value="1"/>
</dbReference>
<dbReference type="InterPro" id="IPR050166">
    <property type="entry name" value="ABC_transporter_ATP-bind"/>
</dbReference>
<dbReference type="SMART" id="SM00382">
    <property type="entry name" value="AAA"/>
    <property type="match status" value="1"/>
</dbReference>